<evidence type="ECO:0000313" key="2">
    <source>
        <dbReference type="Proteomes" id="UP001174909"/>
    </source>
</evidence>
<sequence>MSSYLHSPLSRNLTRPNGHMNSLSGLGSRIGHRIDPLNFRGVNDNALRSLVHLSINPVFFSAMSRPEIWILLLPKLSLICSLSCTV</sequence>
<evidence type="ECO:0000313" key="1">
    <source>
        <dbReference type="EMBL" id="CAI8028022.1"/>
    </source>
</evidence>
<name>A0AA35SFN9_GEOBA</name>
<accession>A0AA35SFN9</accession>
<comment type="caution">
    <text evidence="1">The sequence shown here is derived from an EMBL/GenBank/DDBJ whole genome shotgun (WGS) entry which is preliminary data.</text>
</comment>
<organism evidence="1 2">
    <name type="scientific">Geodia barretti</name>
    <name type="common">Barrett's horny sponge</name>
    <dbReference type="NCBI Taxonomy" id="519541"/>
    <lineage>
        <taxon>Eukaryota</taxon>
        <taxon>Metazoa</taxon>
        <taxon>Porifera</taxon>
        <taxon>Demospongiae</taxon>
        <taxon>Heteroscleromorpha</taxon>
        <taxon>Tetractinellida</taxon>
        <taxon>Astrophorina</taxon>
        <taxon>Geodiidae</taxon>
        <taxon>Geodia</taxon>
    </lineage>
</organism>
<dbReference type="AlphaFoldDB" id="A0AA35SFN9"/>
<gene>
    <name evidence="1" type="ORF">GBAR_LOCUS15974</name>
</gene>
<dbReference type="Proteomes" id="UP001174909">
    <property type="component" value="Unassembled WGS sequence"/>
</dbReference>
<reference evidence="1" key="1">
    <citation type="submission" date="2023-03" db="EMBL/GenBank/DDBJ databases">
        <authorList>
            <person name="Steffen K."/>
            <person name="Cardenas P."/>
        </authorList>
    </citation>
    <scope>NUCLEOTIDE SEQUENCE</scope>
</reference>
<protein>
    <submittedName>
        <fullName evidence="1">Uncharacterized protein</fullName>
    </submittedName>
</protein>
<dbReference type="EMBL" id="CASHTH010002314">
    <property type="protein sequence ID" value="CAI8028022.1"/>
    <property type="molecule type" value="Genomic_DNA"/>
</dbReference>
<proteinExistence type="predicted"/>
<keyword evidence="2" id="KW-1185">Reference proteome</keyword>